<dbReference type="AlphaFoldDB" id="A0A2M7UCU4"/>
<evidence type="ECO:0000313" key="1">
    <source>
        <dbReference type="EMBL" id="PIZ69076.1"/>
    </source>
</evidence>
<comment type="caution">
    <text evidence="1">The sequence shown here is derived from an EMBL/GenBank/DDBJ whole genome shotgun (WGS) entry which is preliminary data.</text>
</comment>
<proteinExistence type="predicted"/>
<evidence type="ECO:0000313" key="2">
    <source>
        <dbReference type="Proteomes" id="UP000229805"/>
    </source>
</evidence>
<dbReference type="Proteomes" id="UP000229805">
    <property type="component" value="Unassembled WGS sequence"/>
</dbReference>
<dbReference type="EMBL" id="PFOG01000186">
    <property type="protein sequence ID" value="PIZ69076.1"/>
    <property type="molecule type" value="Genomic_DNA"/>
</dbReference>
<name>A0A2M7UCU4_9BACT</name>
<gene>
    <name evidence="1" type="ORF">COY11_04975</name>
</gene>
<organism evidence="1 2">
    <name type="scientific">Candidatus Portnoybacteria bacterium CG_4_10_14_0_2_um_filter_44_20</name>
    <dbReference type="NCBI Taxonomy" id="1974799"/>
    <lineage>
        <taxon>Bacteria</taxon>
        <taxon>Candidatus Portnoyibacteriota</taxon>
    </lineage>
</organism>
<accession>A0A2M7UCU4</accession>
<sequence length="267" mass="31044">MLNYLEEGNYDGEMTTNMRRQKLEAVKMAQKAIDSFRRAEHSPEALFEQSGNIEWITKLKWFINLLREEFNIEIGENAPELLSDIDALFHERSVANFSAESLARQKETLLYYDLLWDIVDPKDNTFAPIEDGDYEDWDITINPLVVDGRTIDLSVEGRENEIPMNPPNSTLPSKKLWDLIQELGIQNFFRTNWESCAILPSSHEFIQKIENLFQALGESRKQQLIRALTTSTGFKFDNPLESKNEGVENFIRKVRNLLTIPPEDQEW</sequence>
<protein>
    <submittedName>
        <fullName evidence="1">Uncharacterized protein</fullName>
    </submittedName>
</protein>
<reference evidence="2" key="1">
    <citation type="submission" date="2017-09" db="EMBL/GenBank/DDBJ databases">
        <title>Depth-based differentiation of microbial function through sediment-hosted aquifers and enrichment of novel symbionts in the deep terrestrial subsurface.</title>
        <authorList>
            <person name="Probst A.J."/>
            <person name="Ladd B."/>
            <person name="Jarett J.K."/>
            <person name="Geller-Mcgrath D.E."/>
            <person name="Sieber C.M.K."/>
            <person name="Emerson J.B."/>
            <person name="Anantharaman K."/>
            <person name="Thomas B.C."/>
            <person name="Malmstrom R."/>
            <person name="Stieglmeier M."/>
            <person name="Klingl A."/>
            <person name="Woyke T."/>
            <person name="Ryan C.M."/>
            <person name="Banfield J.F."/>
        </authorList>
    </citation>
    <scope>NUCLEOTIDE SEQUENCE [LARGE SCALE GENOMIC DNA]</scope>
</reference>